<accession>A0ABX2ZB83</accession>
<reference evidence="2" key="1">
    <citation type="submission" date="2016-05" db="EMBL/GenBank/DDBJ databases">
        <title>Whole genome shotgun sequencing of cultured foodborne pathogen.</title>
        <authorList>
            <person name="Zheng J."/>
            <person name="Timme R."/>
            <person name="Allard M."/>
            <person name="Strain E."/>
            <person name="Luo Y."/>
            <person name="Brown E."/>
        </authorList>
    </citation>
    <scope>NUCLEOTIDE SEQUENCE [LARGE SCALE GENOMIC DNA]</scope>
    <source>
        <strain evidence="2">CFSAN034343</strain>
    </source>
</reference>
<dbReference type="RefSeq" id="WP_068940046.1">
    <property type="nucleotide sequence ID" value="NZ_LYND01000129.1"/>
</dbReference>
<protein>
    <submittedName>
        <fullName evidence="1">Uncharacterized protein</fullName>
    </submittedName>
</protein>
<organism evidence="1 2">
    <name type="scientific">Paenibacillus polymyxa</name>
    <name type="common">Bacillus polymyxa</name>
    <dbReference type="NCBI Taxonomy" id="1406"/>
    <lineage>
        <taxon>Bacteria</taxon>
        <taxon>Bacillati</taxon>
        <taxon>Bacillota</taxon>
        <taxon>Bacilli</taxon>
        <taxon>Bacillales</taxon>
        <taxon>Paenibacillaceae</taxon>
        <taxon>Paenibacillus</taxon>
    </lineage>
</organism>
<dbReference type="Proteomes" id="UP000094974">
    <property type="component" value="Unassembled WGS sequence"/>
</dbReference>
<name>A0ABX2ZB83_PAEPO</name>
<evidence type="ECO:0000313" key="1">
    <source>
        <dbReference type="EMBL" id="ODA08715.1"/>
    </source>
</evidence>
<proteinExistence type="predicted"/>
<dbReference type="EMBL" id="LYND01000129">
    <property type="protein sequence ID" value="ODA08715.1"/>
    <property type="molecule type" value="Genomic_DNA"/>
</dbReference>
<evidence type="ECO:0000313" key="2">
    <source>
        <dbReference type="Proteomes" id="UP000094974"/>
    </source>
</evidence>
<gene>
    <name evidence="1" type="ORF">A7312_04745</name>
</gene>
<sequence>MSNYAYLDNAGILHLHPLEREAAKHGKYVETSLDMDESGFPIIEGEGVVYYHGKGTAYTRGNETDGRSIAVPSELKQLANRLE</sequence>
<keyword evidence="2" id="KW-1185">Reference proteome</keyword>
<comment type="caution">
    <text evidence="1">The sequence shown here is derived from an EMBL/GenBank/DDBJ whole genome shotgun (WGS) entry which is preliminary data.</text>
</comment>